<keyword evidence="2" id="KW-0479">Metal-binding</keyword>
<dbReference type="Gene3D" id="3.20.20.60">
    <property type="entry name" value="Phosphoenolpyruvate-binding domains"/>
    <property type="match status" value="1"/>
</dbReference>
<organism evidence="5 6">
    <name type="scientific">Actinacidiphila guanduensis</name>
    <dbReference type="NCBI Taxonomy" id="310781"/>
    <lineage>
        <taxon>Bacteria</taxon>
        <taxon>Bacillati</taxon>
        <taxon>Actinomycetota</taxon>
        <taxon>Actinomycetes</taxon>
        <taxon>Kitasatosporales</taxon>
        <taxon>Streptomycetaceae</taxon>
        <taxon>Actinacidiphila</taxon>
    </lineage>
</organism>
<keyword evidence="6" id="KW-1185">Reference proteome</keyword>
<reference evidence="5 6" key="1">
    <citation type="submission" date="2016-10" db="EMBL/GenBank/DDBJ databases">
        <authorList>
            <person name="de Groot N.N."/>
        </authorList>
    </citation>
    <scope>NUCLEOTIDE SEQUENCE [LARGE SCALE GENOMIC DNA]</scope>
    <source>
        <strain evidence="5 6">CGMCC 4.2022</strain>
    </source>
</reference>
<dbReference type="SUPFAM" id="SSF51621">
    <property type="entry name" value="Phosphoenolpyruvate/pyruvate domain"/>
    <property type="match status" value="1"/>
</dbReference>
<dbReference type="AlphaFoldDB" id="A0A1H0NEZ6"/>
<comment type="similarity">
    <text evidence="1">Belongs to the HpcH/HpaI aldolase family.</text>
</comment>
<dbReference type="InterPro" id="IPR005000">
    <property type="entry name" value="Aldolase/citrate-lyase_domain"/>
</dbReference>
<dbReference type="GO" id="GO:0005737">
    <property type="term" value="C:cytoplasm"/>
    <property type="evidence" value="ECO:0007669"/>
    <property type="project" value="TreeGrafter"/>
</dbReference>
<dbReference type="Pfam" id="PF03328">
    <property type="entry name" value="HpcH_HpaI"/>
    <property type="match status" value="1"/>
</dbReference>
<evidence type="ECO:0000259" key="4">
    <source>
        <dbReference type="Pfam" id="PF03328"/>
    </source>
</evidence>
<dbReference type="OrthoDB" id="3353438at2"/>
<sequence>MAALPWPFGRPHEAWLGAWCALPGRWSAGTLAAAGYDWVCLDAQHGAHDDRSLVEALTAPGGAPLLVRVRSNDAGLIGRALDAGAAGVIVPVVDDAEAAARAAAATHYPPLGARSWGPLAGLAGGTAPTAGEARSLCAVMVETPAAVAAAADIAAVPGVDALFVGPYDLALSSGTDVAGLLSGSRGRAALTTVVRACAEHGVVAGAYAGSLDIARALRGLGFTMLAVASDAALLADAAAETLARARTVLGAPQGEGT</sequence>
<proteinExistence type="inferred from homology"/>
<evidence type="ECO:0000313" key="5">
    <source>
        <dbReference type="EMBL" id="SDO91339.1"/>
    </source>
</evidence>
<dbReference type="EMBL" id="FNIE01000014">
    <property type="protein sequence ID" value="SDO91339.1"/>
    <property type="molecule type" value="Genomic_DNA"/>
</dbReference>
<keyword evidence="3" id="KW-0456">Lyase</keyword>
<dbReference type="GO" id="GO:0016832">
    <property type="term" value="F:aldehyde-lyase activity"/>
    <property type="evidence" value="ECO:0007669"/>
    <property type="project" value="TreeGrafter"/>
</dbReference>
<evidence type="ECO:0000256" key="3">
    <source>
        <dbReference type="ARBA" id="ARBA00023239"/>
    </source>
</evidence>
<evidence type="ECO:0000256" key="1">
    <source>
        <dbReference type="ARBA" id="ARBA00005568"/>
    </source>
</evidence>
<name>A0A1H0NEZ6_9ACTN</name>
<dbReference type="PANTHER" id="PTHR30502:SF0">
    <property type="entry name" value="PHOSPHOENOLPYRUVATE CARBOXYLASE FAMILY PROTEIN"/>
    <property type="match status" value="1"/>
</dbReference>
<dbReference type="STRING" id="310781.SAMN05216259_11446"/>
<dbReference type="InterPro" id="IPR015813">
    <property type="entry name" value="Pyrv/PenolPyrv_kinase-like_dom"/>
</dbReference>
<dbReference type="PANTHER" id="PTHR30502">
    <property type="entry name" value="2-KETO-3-DEOXY-L-RHAMNONATE ALDOLASE"/>
    <property type="match status" value="1"/>
</dbReference>
<feature type="domain" description="HpcH/HpaI aldolase/citrate lyase" evidence="4">
    <location>
        <begin position="25"/>
        <end position="236"/>
    </location>
</feature>
<evidence type="ECO:0000256" key="2">
    <source>
        <dbReference type="ARBA" id="ARBA00022723"/>
    </source>
</evidence>
<evidence type="ECO:0000313" key="6">
    <source>
        <dbReference type="Proteomes" id="UP000199341"/>
    </source>
</evidence>
<dbReference type="GO" id="GO:0046872">
    <property type="term" value="F:metal ion binding"/>
    <property type="evidence" value="ECO:0007669"/>
    <property type="project" value="UniProtKB-KW"/>
</dbReference>
<dbReference type="InterPro" id="IPR040442">
    <property type="entry name" value="Pyrv_kinase-like_dom_sf"/>
</dbReference>
<gene>
    <name evidence="5" type="ORF">SAMN05216259_11446</name>
</gene>
<protein>
    <submittedName>
        <fullName evidence="5">4-hydroxy-2-oxoheptanedioate aldolase</fullName>
    </submittedName>
</protein>
<dbReference type="InterPro" id="IPR050251">
    <property type="entry name" value="HpcH-HpaI_aldolase"/>
</dbReference>
<accession>A0A1H0NEZ6</accession>
<dbReference type="RefSeq" id="WP_093787245.1">
    <property type="nucleotide sequence ID" value="NZ_FNIE01000014.1"/>
</dbReference>
<dbReference type="Proteomes" id="UP000199341">
    <property type="component" value="Unassembled WGS sequence"/>
</dbReference>